<reference evidence="2 3" key="1">
    <citation type="journal article" date="2019" name="Emerg. Microbes Infect.">
        <title>Comprehensive subspecies identification of 175 nontuberculous mycobacteria species based on 7547 genomic profiles.</title>
        <authorList>
            <person name="Matsumoto Y."/>
            <person name="Kinjo T."/>
            <person name="Motooka D."/>
            <person name="Nabeya D."/>
            <person name="Jung N."/>
            <person name="Uechi K."/>
            <person name="Horii T."/>
            <person name="Iida T."/>
            <person name="Fujita J."/>
            <person name="Nakamura S."/>
        </authorList>
    </citation>
    <scope>NUCLEOTIDE SEQUENCE [LARGE SCALE GENOMIC DNA]</scope>
    <source>
        <strain evidence="2 3">JCM 12272</strain>
    </source>
</reference>
<evidence type="ECO:0000259" key="1">
    <source>
        <dbReference type="Pfam" id="PF00144"/>
    </source>
</evidence>
<dbReference type="EMBL" id="AP022565">
    <property type="protein sequence ID" value="BBX29019.1"/>
    <property type="molecule type" value="Genomic_DNA"/>
</dbReference>
<dbReference type="InterPro" id="IPR052907">
    <property type="entry name" value="Beta-lactamase/esterase"/>
</dbReference>
<sequence length="393" mass="42550">MDDLVHGHCDDRFRAVRDALADALAGGEETGAAIAIDIDGRTVVDMWGGHADAARTRPWTEDTIVNVFSSTKTVTALAGLMLIDRGLITADTPVAEYWPEFAANGKQDIKFRHLLTHSSGLSGWDQPFTIEESYDWEKSTAALAAQAPWWEPGTASGYHALTHGHLIGEVVRRVTGKSLKEFVREEISGPLGADFQIGAHPEDAHRIADIIPSDEPLDLPLDQLSEIALRTFMGAPSPEIANTADWRAADIGAANGHGNARSLARILSVISLGGTVDGITLLKPETVESIFEPQLDGPDLVLLGHPLRWGLGFGLPQTQTVPYIPEGKICFWGGWGGSWETCNPDHRATFAYVMNRMGPGVEGSERTARYLNLFYEALADKVNRRPAGRAANG</sequence>
<dbReference type="Gene3D" id="3.40.710.10">
    <property type="entry name" value="DD-peptidase/beta-lactamase superfamily"/>
    <property type="match status" value="1"/>
</dbReference>
<evidence type="ECO:0000313" key="3">
    <source>
        <dbReference type="Proteomes" id="UP000466906"/>
    </source>
</evidence>
<evidence type="ECO:0000313" key="2">
    <source>
        <dbReference type="EMBL" id="BBX29019.1"/>
    </source>
</evidence>
<dbReference type="AlphaFoldDB" id="A0A6N4UX67"/>
<dbReference type="Proteomes" id="UP000466906">
    <property type="component" value="Chromosome"/>
</dbReference>
<dbReference type="PANTHER" id="PTHR43319:SF3">
    <property type="entry name" value="BETA-LACTAMASE-RELATED DOMAIN-CONTAINING PROTEIN"/>
    <property type="match status" value="1"/>
</dbReference>
<keyword evidence="3" id="KW-1185">Reference proteome</keyword>
<proteinExistence type="predicted"/>
<dbReference type="InterPro" id="IPR012338">
    <property type="entry name" value="Beta-lactam/transpept-like"/>
</dbReference>
<dbReference type="RefSeq" id="WP_163666946.1">
    <property type="nucleotide sequence ID" value="NZ_AP022565.1"/>
</dbReference>
<accession>A0A6N4UX67</accession>
<keyword evidence="2" id="KW-0378">Hydrolase</keyword>
<dbReference type="GO" id="GO:0016787">
    <property type="term" value="F:hydrolase activity"/>
    <property type="evidence" value="ECO:0007669"/>
    <property type="project" value="UniProtKB-KW"/>
</dbReference>
<gene>
    <name evidence="2" type="ORF">MALV_41440</name>
</gene>
<dbReference type="SUPFAM" id="SSF56601">
    <property type="entry name" value="beta-lactamase/transpeptidase-like"/>
    <property type="match status" value="1"/>
</dbReference>
<dbReference type="Pfam" id="PF00144">
    <property type="entry name" value="Beta-lactamase"/>
    <property type="match status" value="1"/>
</dbReference>
<dbReference type="PANTHER" id="PTHR43319">
    <property type="entry name" value="BETA-LACTAMASE-RELATED"/>
    <property type="match status" value="1"/>
</dbReference>
<dbReference type="InterPro" id="IPR001466">
    <property type="entry name" value="Beta-lactam-related"/>
</dbReference>
<dbReference type="KEGG" id="malv:MALV_41440"/>
<name>A0A6N4UX67_9MYCO</name>
<protein>
    <submittedName>
        <fullName evidence="2">EstA family serine hydrolase</fullName>
    </submittedName>
</protein>
<feature type="domain" description="Beta-lactamase-related" evidence="1">
    <location>
        <begin position="18"/>
        <end position="369"/>
    </location>
</feature>
<organism evidence="2 3">
    <name type="scientific">Mycolicibacterium alvei</name>
    <dbReference type="NCBI Taxonomy" id="67081"/>
    <lineage>
        <taxon>Bacteria</taxon>
        <taxon>Bacillati</taxon>
        <taxon>Actinomycetota</taxon>
        <taxon>Actinomycetes</taxon>
        <taxon>Mycobacteriales</taxon>
        <taxon>Mycobacteriaceae</taxon>
        <taxon>Mycolicibacterium</taxon>
    </lineage>
</organism>